<proteinExistence type="predicted"/>
<gene>
    <name evidence="1" type="ORF">GALMADRAFT_785871</name>
</gene>
<dbReference type="HOGENOM" id="CLU_2399828_0_0_1"/>
<protein>
    <submittedName>
        <fullName evidence="1">Uncharacterized protein</fullName>
    </submittedName>
</protein>
<keyword evidence="2" id="KW-1185">Reference proteome</keyword>
<sequence>MSASKWPLILPFNLNLEVRCSTFSIRRFKPNSSESTSFLAYISFWVYSSPSLLLPLTSSSISQWVSRVTRYRHYTSSPVISAHAIARVGLTLK</sequence>
<organism evidence="1 2">
    <name type="scientific">Galerina marginata (strain CBS 339.88)</name>
    <dbReference type="NCBI Taxonomy" id="685588"/>
    <lineage>
        <taxon>Eukaryota</taxon>
        <taxon>Fungi</taxon>
        <taxon>Dikarya</taxon>
        <taxon>Basidiomycota</taxon>
        <taxon>Agaricomycotina</taxon>
        <taxon>Agaricomycetes</taxon>
        <taxon>Agaricomycetidae</taxon>
        <taxon>Agaricales</taxon>
        <taxon>Agaricineae</taxon>
        <taxon>Strophariaceae</taxon>
        <taxon>Galerina</taxon>
    </lineage>
</organism>
<dbReference type="AlphaFoldDB" id="A0A067SUN6"/>
<dbReference type="EMBL" id="KL142392">
    <property type="protein sequence ID" value="KDR71404.1"/>
    <property type="molecule type" value="Genomic_DNA"/>
</dbReference>
<reference evidence="2" key="1">
    <citation type="journal article" date="2014" name="Proc. Natl. Acad. Sci. U.S.A.">
        <title>Extensive sampling of basidiomycete genomes demonstrates inadequacy of the white-rot/brown-rot paradigm for wood decay fungi.</title>
        <authorList>
            <person name="Riley R."/>
            <person name="Salamov A.A."/>
            <person name="Brown D.W."/>
            <person name="Nagy L.G."/>
            <person name="Floudas D."/>
            <person name="Held B.W."/>
            <person name="Levasseur A."/>
            <person name="Lombard V."/>
            <person name="Morin E."/>
            <person name="Otillar R."/>
            <person name="Lindquist E.A."/>
            <person name="Sun H."/>
            <person name="LaButti K.M."/>
            <person name="Schmutz J."/>
            <person name="Jabbour D."/>
            <person name="Luo H."/>
            <person name="Baker S.E."/>
            <person name="Pisabarro A.G."/>
            <person name="Walton J.D."/>
            <person name="Blanchette R.A."/>
            <person name="Henrissat B."/>
            <person name="Martin F."/>
            <person name="Cullen D."/>
            <person name="Hibbett D.S."/>
            <person name="Grigoriev I.V."/>
        </authorList>
    </citation>
    <scope>NUCLEOTIDE SEQUENCE [LARGE SCALE GENOMIC DNA]</scope>
    <source>
        <strain evidence="2">CBS 339.88</strain>
    </source>
</reference>
<name>A0A067SUN6_GALM3</name>
<evidence type="ECO:0000313" key="1">
    <source>
        <dbReference type="EMBL" id="KDR71404.1"/>
    </source>
</evidence>
<accession>A0A067SUN6</accession>
<dbReference type="Proteomes" id="UP000027222">
    <property type="component" value="Unassembled WGS sequence"/>
</dbReference>
<evidence type="ECO:0000313" key="2">
    <source>
        <dbReference type="Proteomes" id="UP000027222"/>
    </source>
</evidence>